<name>A0ABN1K817_9BURK</name>
<dbReference type="Proteomes" id="UP001500279">
    <property type="component" value="Unassembled WGS sequence"/>
</dbReference>
<feature type="compositionally biased region" description="Basic residues" evidence="1">
    <location>
        <begin position="67"/>
        <end position="76"/>
    </location>
</feature>
<proteinExistence type="predicted"/>
<feature type="region of interest" description="Disordered" evidence="1">
    <location>
        <begin position="51"/>
        <end position="76"/>
    </location>
</feature>
<reference evidence="2 3" key="1">
    <citation type="journal article" date="2019" name="Int. J. Syst. Evol. Microbiol.">
        <title>The Global Catalogue of Microorganisms (GCM) 10K type strain sequencing project: providing services to taxonomists for standard genome sequencing and annotation.</title>
        <authorList>
            <consortium name="The Broad Institute Genomics Platform"/>
            <consortium name="The Broad Institute Genome Sequencing Center for Infectious Disease"/>
            <person name="Wu L."/>
            <person name="Ma J."/>
        </authorList>
    </citation>
    <scope>NUCLEOTIDE SEQUENCE [LARGE SCALE GENOMIC DNA]</scope>
    <source>
        <strain evidence="2 3">JCM 15503</strain>
    </source>
</reference>
<comment type="caution">
    <text evidence="2">The sequence shown here is derived from an EMBL/GenBank/DDBJ whole genome shotgun (WGS) entry which is preliminary data.</text>
</comment>
<accession>A0ABN1K817</accession>
<gene>
    <name evidence="2" type="ORF">GCM10009107_37660</name>
</gene>
<keyword evidence="3" id="KW-1185">Reference proteome</keyword>
<dbReference type="EMBL" id="BAAAEW010000025">
    <property type="protein sequence ID" value="GAA0757805.1"/>
    <property type="molecule type" value="Genomic_DNA"/>
</dbReference>
<protein>
    <submittedName>
        <fullName evidence="2">Uncharacterized protein</fullName>
    </submittedName>
</protein>
<evidence type="ECO:0000313" key="3">
    <source>
        <dbReference type="Proteomes" id="UP001500279"/>
    </source>
</evidence>
<organism evidence="2 3">
    <name type="scientific">Ideonella azotifigens</name>
    <dbReference type="NCBI Taxonomy" id="513160"/>
    <lineage>
        <taxon>Bacteria</taxon>
        <taxon>Pseudomonadati</taxon>
        <taxon>Pseudomonadota</taxon>
        <taxon>Betaproteobacteria</taxon>
        <taxon>Burkholderiales</taxon>
        <taxon>Sphaerotilaceae</taxon>
        <taxon>Ideonella</taxon>
    </lineage>
</organism>
<evidence type="ECO:0000256" key="1">
    <source>
        <dbReference type="SAM" id="MobiDB-lite"/>
    </source>
</evidence>
<evidence type="ECO:0000313" key="2">
    <source>
        <dbReference type="EMBL" id="GAA0757805.1"/>
    </source>
</evidence>
<sequence length="76" mass="8276">MVQPLLLQRVRQGAHHMVLADHFLEAAGAVLARQDDITHPLILRLAGQPADRGAGHAAGIRVDPPCRMRHPRFGSS</sequence>